<evidence type="ECO:0000256" key="8">
    <source>
        <dbReference type="ARBA" id="ARBA00022777"/>
    </source>
</evidence>
<feature type="binding site" evidence="15">
    <location>
        <position position="578"/>
    </location>
    <ligand>
        <name>ATP</name>
        <dbReference type="ChEBI" id="CHEBI:30616"/>
    </ligand>
</feature>
<dbReference type="GO" id="GO:0005524">
    <property type="term" value="F:ATP binding"/>
    <property type="evidence" value="ECO:0007669"/>
    <property type="project" value="UniProtKB-UniRule"/>
</dbReference>
<evidence type="ECO:0000256" key="4">
    <source>
        <dbReference type="ARBA" id="ARBA00022527"/>
    </source>
</evidence>
<reference evidence="22" key="1">
    <citation type="journal article" date="2012" name="Nat. Biotechnol.">
        <title>Reference genome sequence of the model plant Setaria.</title>
        <authorList>
            <person name="Bennetzen J.L."/>
            <person name="Schmutz J."/>
            <person name="Wang H."/>
            <person name="Percifield R."/>
            <person name="Hawkins J."/>
            <person name="Pontaroli A.C."/>
            <person name="Estep M."/>
            <person name="Feng L."/>
            <person name="Vaughn J.N."/>
            <person name="Grimwood J."/>
            <person name="Jenkins J."/>
            <person name="Barry K."/>
            <person name="Lindquist E."/>
            <person name="Hellsten U."/>
            <person name="Deshpande S."/>
            <person name="Wang X."/>
            <person name="Wu X."/>
            <person name="Mitros T."/>
            <person name="Triplett J."/>
            <person name="Yang X."/>
            <person name="Ye C.Y."/>
            <person name="Mauro-Herrera M."/>
            <person name="Wang L."/>
            <person name="Li P."/>
            <person name="Sharma M."/>
            <person name="Sharma R."/>
            <person name="Ronald P.C."/>
            <person name="Panaud O."/>
            <person name="Kellogg E.A."/>
            <person name="Brutnell T.P."/>
            <person name="Doust A.N."/>
            <person name="Tuskan G.A."/>
            <person name="Rokhsar D."/>
            <person name="Devos K.M."/>
        </authorList>
    </citation>
    <scope>NUCLEOTIDE SEQUENCE [LARGE SCALE GENOMIC DNA]</scope>
    <source>
        <strain evidence="22">cv. Yugu1</strain>
    </source>
</reference>
<keyword evidence="16" id="KW-0472">Membrane</keyword>
<evidence type="ECO:0000259" key="18">
    <source>
        <dbReference type="PROSITE" id="PS50011"/>
    </source>
</evidence>
<dbReference type="PANTHER" id="PTHR27002">
    <property type="entry name" value="RECEPTOR-LIKE SERINE/THREONINE-PROTEIN KINASE SD1-8"/>
    <property type="match status" value="1"/>
</dbReference>
<dbReference type="InterPro" id="IPR017441">
    <property type="entry name" value="Protein_kinase_ATP_BS"/>
</dbReference>
<keyword evidence="11" id="KW-0675">Receptor</keyword>
<evidence type="ECO:0000256" key="6">
    <source>
        <dbReference type="ARBA" id="ARBA00022729"/>
    </source>
</evidence>
<sequence length="1704" mass="189163">MSSISIWIAAILLLPTLCASDDRLVPGKPLLLGSTITSDGGDFALGFFSPSNSTPEKVYLGIWYNNIPRLTMVWVANREAPAISSSAPSLVLTNTSNLVLSDVNGRVLWTTNTTTAAASSSPSPRSNATGSVAVLLNTGNLILRSPNGTTLWRSFDHPADTLLPGMKIRRSYKTHDGNRLVSWTGPEDPSAGTFSFSGEADPFAQGFIRNGSQPVWRSPVWTGYMVSSQYFQANTRIGIYIAYVDTVDEVSMVFTVSDGAPHVRYVMSYSGRLEIFSWNRDSSNWTMLTAWPSHECSRYGYCGFSGYCDYTEATPTCQCLEGFEPVDAGEWSTGRFEQGCRRKKPLRCGDSFLALPGMQVPDKFVRIRKKVLSECEAECRNNCSCVAYAYANLNSSIMKDDPTRCLVWIGDQQLIDTQKIGVTPYSTAGADSQETLYLRVSGMPGGRTKKNTNVVKTILPILAGVTVLTSILLIWVCKFRGLFSILYTDCSYLRTNTHQLLGAGRKRNVEIHNKVMLGGSSEELREENATHDFELPFLKFQDILVATNNFSNISMIGQGGFGKVYKGTLEDGQEVAIKRLSRDSDQGIQEFRNEVILIAKLQHRNLVRLLGCCVEGDEKLLIYEYLPNKSLDAVIFNCEQNAALDWPLRFTIIKGIARGLLYLHHDSRLTIVHRDLKASNVLLDAEMRPKIADFGMARIFGDNQKNANTTRVVGTYGYMAPEYAMEGIFSVKSDVYSFGVLLLEVVSGIKISSVDRIMGYPNLIVYAWNLWKEGKAKDLVDKCIVENCLLDEASLCIHMGLLCVQEDPDDRPFMSKVVFNLENGCTALPKPNHPAYFARRNSDMEQLSEDILNSKNTASSISVCTMALLLLAALCANSDDRLVPGKPLLPGTTIVSDGGDFAFGFFSPSNSTPEKLYLGIWYNKIPRLTVVWVANRATPAISSSAPSLVLTNTSHLVLSDVKGRVLWTTKATKAASSSKLLKLSTTGSAAVLMNTGNLILRSPNGTMLWQSFDHPTDTLLPGMKIWRSYKTDDGNRLVSWKSLEDPSPGTFSYSGETKLFPQSFIWNGSHPVWRSQVWTGYTISTSQYYQLNTSIVVYLACVDTVDKISMVFTVSDGALPMRIVMGYSGRLELRVWNNRVSSEWAMLGMSRPDYDCSRYGYCGLSGYCDYTDATPTCKCLDGFQPVDKEEWSNARFSQGCQRKEPLRCSDGFLALPDMKVPDNFVRIGRKTFKECAAECSGNCSCVAYAYASLNGSTSNGDATRCLLWIGDHQLVDTQKMMAVHPYSTAGAESQETLYLRVAGMSGKRTKRNTLKVALQILAGAVVLTSILLIWVCKFRGRKTNTENHKKLMHGGFTTSDELGEEKTTNDFELPFLKFQDILVTTNNFSSTSMIGQGGFGKVYKGALEGGQEVAIKRLSRDSDQGIQEFRNEVVLIAKLQHRNLVRLLGCCVEGDEKLLIYEYLPNKSLDAIIFNRARNAPLDWPIRFKIIKGVARGLLYLHNDSRLTIVHRDLKASNVLLDAEMRPKIADFGMARIFGDNQENANTKRVVGTYGYMAPEYAMEGIFSAKSDVYSFGVLLLEVVSGIKISSVDRVPGYPNLIVYAWNLWKEGKAKDLVDKCIVENCLLDEASLCIHMGLLCVQENPDDRPLTSSVVFNLENRSTTLPTPNHPAYFVQRNSDMEQMREDIVNSKNTMSLTVMEGR</sequence>
<dbReference type="eggNOG" id="ENOG502QSWF">
    <property type="taxonomic scope" value="Eukaryota"/>
</dbReference>
<reference evidence="21" key="2">
    <citation type="submission" date="2018-08" db="UniProtKB">
        <authorList>
            <consortium name="EnsemblPlants"/>
        </authorList>
    </citation>
    <scope>IDENTIFICATION</scope>
    <source>
        <strain evidence="21">Yugu1</strain>
    </source>
</reference>
<dbReference type="SUPFAM" id="SSF51110">
    <property type="entry name" value="alpha-D-mannose-specific plant lectins"/>
    <property type="match status" value="2"/>
</dbReference>
<dbReference type="Gene3D" id="2.90.10.10">
    <property type="entry name" value="Bulb-type lectin domain"/>
    <property type="match status" value="2"/>
</dbReference>
<evidence type="ECO:0000256" key="7">
    <source>
        <dbReference type="ARBA" id="ARBA00022741"/>
    </source>
</evidence>
<keyword evidence="6 17" id="KW-0732">Signal</keyword>
<accession>K3ZPX7</accession>
<dbReference type="InterPro" id="IPR001245">
    <property type="entry name" value="Ser-Thr/Tyr_kinase_cat_dom"/>
</dbReference>
<evidence type="ECO:0000256" key="14">
    <source>
        <dbReference type="ARBA" id="ARBA00048679"/>
    </source>
</evidence>
<dbReference type="PROSITE" id="PS00108">
    <property type="entry name" value="PROTEIN_KINASE_ST"/>
    <property type="match status" value="2"/>
</dbReference>
<evidence type="ECO:0000256" key="11">
    <source>
        <dbReference type="ARBA" id="ARBA00023170"/>
    </source>
</evidence>
<protein>
    <recommendedName>
        <fullName evidence="2">non-specific serine/threonine protein kinase</fullName>
        <ecNumber evidence="2">2.7.11.1</ecNumber>
    </recommendedName>
</protein>
<dbReference type="EMBL" id="AGNK02001226">
    <property type="status" value="NOT_ANNOTATED_CDS"/>
    <property type="molecule type" value="Genomic_DNA"/>
</dbReference>
<keyword evidence="3" id="KW-1003">Cell membrane</keyword>
<dbReference type="GO" id="GO:0007165">
    <property type="term" value="P:signal transduction"/>
    <property type="evidence" value="ECO:0000318"/>
    <property type="project" value="GO_Central"/>
</dbReference>
<name>K3ZPX7_SETIT</name>
<dbReference type="GO" id="GO:0006955">
    <property type="term" value="P:immune response"/>
    <property type="evidence" value="ECO:0000318"/>
    <property type="project" value="GO_Central"/>
</dbReference>
<dbReference type="CDD" id="cd00053">
    <property type="entry name" value="EGF"/>
    <property type="match status" value="1"/>
</dbReference>
<comment type="catalytic activity">
    <reaction evidence="13">
        <text>L-threonyl-[protein] + ATP = O-phospho-L-threonyl-[protein] + ADP + H(+)</text>
        <dbReference type="Rhea" id="RHEA:46608"/>
        <dbReference type="Rhea" id="RHEA-COMP:11060"/>
        <dbReference type="Rhea" id="RHEA-COMP:11605"/>
        <dbReference type="ChEBI" id="CHEBI:15378"/>
        <dbReference type="ChEBI" id="CHEBI:30013"/>
        <dbReference type="ChEBI" id="CHEBI:30616"/>
        <dbReference type="ChEBI" id="CHEBI:61977"/>
        <dbReference type="ChEBI" id="CHEBI:456216"/>
        <dbReference type="EC" id="2.7.11.1"/>
    </reaction>
</comment>
<feature type="domain" description="Apple" evidence="20">
    <location>
        <begin position="348"/>
        <end position="441"/>
    </location>
</feature>
<feature type="domain" description="Protein kinase" evidence="18">
    <location>
        <begin position="1388"/>
        <end position="1674"/>
    </location>
</feature>
<dbReference type="PROSITE" id="PS00107">
    <property type="entry name" value="PROTEIN_KINASE_ATP"/>
    <property type="match status" value="2"/>
</dbReference>
<feature type="transmembrane region" description="Helical" evidence="16">
    <location>
        <begin position="1316"/>
        <end position="1335"/>
    </location>
</feature>
<evidence type="ECO:0000256" key="12">
    <source>
        <dbReference type="ARBA" id="ARBA00023180"/>
    </source>
</evidence>
<evidence type="ECO:0000313" key="22">
    <source>
        <dbReference type="Proteomes" id="UP000004995"/>
    </source>
</evidence>
<dbReference type="PROSITE" id="PS50011">
    <property type="entry name" value="PROTEIN_KINASE_DOM"/>
    <property type="match status" value="2"/>
</dbReference>
<dbReference type="Pfam" id="PF07714">
    <property type="entry name" value="PK_Tyr_Ser-Thr"/>
    <property type="match status" value="2"/>
</dbReference>
<dbReference type="InterPro" id="IPR036426">
    <property type="entry name" value="Bulb-type_lectin_dom_sf"/>
</dbReference>
<dbReference type="PROSITE" id="PS50948">
    <property type="entry name" value="PAN"/>
    <property type="match status" value="2"/>
</dbReference>
<keyword evidence="7 15" id="KW-0547">Nucleotide-binding</keyword>
<evidence type="ECO:0000256" key="15">
    <source>
        <dbReference type="PROSITE-ProRule" id="PRU10141"/>
    </source>
</evidence>
<dbReference type="Pfam" id="PF08276">
    <property type="entry name" value="PAN_2"/>
    <property type="match status" value="2"/>
</dbReference>
<dbReference type="PANTHER" id="PTHR27002:SF805">
    <property type="entry name" value="NON-SPECIFIC SERINE_THREONINE PROTEIN KINASE"/>
    <property type="match status" value="1"/>
</dbReference>
<evidence type="ECO:0000256" key="2">
    <source>
        <dbReference type="ARBA" id="ARBA00012513"/>
    </source>
</evidence>
<keyword evidence="12" id="KW-0325">Glycoprotein</keyword>
<dbReference type="InterPro" id="IPR001480">
    <property type="entry name" value="Bulb-type_lectin_dom"/>
</dbReference>
<evidence type="ECO:0000256" key="1">
    <source>
        <dbReference type="ARBA" id="ARBA00004251"/>
    </source>
</evidence>
<dbReference type="Gramene" id="KQL25602">
    <property type="protein sequence ID" value="KQL25602"/>
    <property type="gene ID" value="SETIT_028657mg"/>
</dbReference>
<dbReference type="CDD" id="cd01098">
    <property type="entry name" value="PAN_AP_plant"/>
    <property type="match status" value="2"/>
</dbReference>
<evidence type="ECO:0000256" key="9">
    <source>
        <dbReference type="ARBA" id="ARBA00022840"/>
    </source>
</evidence>
<keyword evidence="16" id="KW-1133">Transmembrane helix</keyword>
<dbReference type="InterPro" id="IPR011009">
    <property type="entry name" value="Kinase-like_dom_sf"/>
</dbReference>
<dbReference type="GO" id="GO:0051707">
    <property type="term" value="P:response to other organism"/>
    <property type="evidence" value="ECO:0007669"/>
    <property type="project" value="UniProtKB-ARBA"/>
</dbReference>
<feature type="domain" description="Apple" evidence="20">
    <location>
        <begin position="1208"/>
        <end position="1302"/>
    </location>
</feature>
<dbReference type="GO" id="GO:0005886">
    <property type="term" value="C:plasma membrane"/>
    <property type="evidence" value="ECO:0000318"/>
    <property type="project" value="GO_Central"/>
</dbReference>
<dbReference type="GO" id="GO:0004674">
    <property type="term" value="F:protein serine/threonine kinase activity"/>
    <property type="evidence" value="ECO:0000318"/>
    <property type="project" value="GO_Central"/>
</dbReference>
<evidence type="ECO:0000313" key="21">
    <source>
        <dbReference type="EnsemblPlants" id="KQL25602"/>
    </source>
</evidence>
<dbReference type="GO" id="GO:0048544">
    <property type="term" value="P:recognition of pollen"/>
    <property type="evidence" value="ECO:0007669"/>
    <property type="project" value="InterPro"/>
</dbReference>
<dbReference type="EC" id="2.7.11.1" evidence="2"/>
<keyword evidence="9 15" id="KW-0067">ATP-binding</keyword>
<dbReference type="SMART" id="SM00220">
    <property type="entry name" value="S_TKc"/>
    <property type="match status" value="2"/>
</dbReference>
<comment type="subcellular location">
    <subcellularLocation>
        <location evidence="1">Cell membrane</location>
        <topology evidence="1">Single-pass type I membrane protein</topology>
    </subcellularLocation>
</comment>
<dbReference type="EnsemblPlants" id="KQL25602">
    <property type="protein sequence ID" value="KQL25602"/>
    <property type="gene ID" value="SETIT_028657mg"/>
</dbReference>
<dbReference type="Pfam" id="PF00954">
    <property type="entry name" value="S_locus_glycop"/>
    <property type="match status" value="2"/>
</dbReference>
<dbReference type="PROSITE" id="PS50927">
    <property type="entry name" value="BULB_LECTIN"/>
    <property type="match status" value="2"/>
</dbReference>
<dbReference type="Proteomes" id="UP000004995">
    <property type="component" value="Unassembled WGS sequence"/>
</dbReference>
<dbReference type="CDD" id="cd14066">
    <property type="entry name" value="STKc_IRAK"/>
    <property type="match status" value="2"/>
</dbReference>
<keyword evidence="16" id="KW-0812">Transmembrane</keyword>
<dbReference type="FunFam" id="3.30.200.20:FF:000402">
    <property type="entry name" value="Serine/threonine-protein kinase"/>
    <property type="match status" value="2"/>
</dbReference>
<keyword evidence="4" id="KW-0723">Serine/threonine-protein kinase</keyword>
<dbReference type="FunFam" id="1.10.510.10:FF:000060">
    <property type="entry name" value="G-type lectin S-receptor-like serine/threonine-protein kinase"/>
    <property type="match status" value="2"/>
</dbReference>
<evidence type="ECO:0000256" key="16">
    <source>
        <dbReference type="SAM" id="Phobius"/>
    </source>
</evidence>
<proteinExistence type="predicted"/>
<dbReference type="SMART" id="SM00108">
    <property type="entry name" value="B_lectin"/>
    <property type="match status" value="2"/>
</dbReference>
<feature type="domain" description="Bulb-type lectin" evidence="19">
    <location>
        <begin position="21"/>
        <end position="156"/>
    </location>
</feature>
<dbReference type="FunFam" id="2.90.10.30:FF:000003">
    <property type="entry name" value="Os04g0303100 protein"/>
    <property type="match status" value="2"/>
</dbReference>
<feature type="domain" description="Protein kinase" evidence="18">
    <location>
        <begin position="550"/>
        <end position="836"/>
    </location>
</feature>
<dbReference type="Gene3D" id="3.30.200.20">
    <property type="entry name" value="Phosphorylase Kinase, domain 1"/>
    <property type="match status" value="2"/>
</dbReference>
<dbReference type="InterPro" id="IPR003609">
    <property type="entry name" value="Pan_app"/>
</dbReference>
<dbReference type="CDD" id="cd00028">
    <property type="entry name" value="B_lectin"/>
    <property type="match status" value="2"/>
</dbReference>
<evidence type="ECO:0000259" key="19">
    <source>
        <dbReference type="PROSITE" id="PS50927"/>
    </source>
</evidence>
<dbReference type="InterPro" id="IPR008271">
    <property type="entry name" value="Ser/Thr_kinase_AS"/>
</dbReference>
<dbReference type="HOGENOM" id="CLU_000288_116_4_1"/>
<dbReference type="Gene3D" id="1.10.510.10">
    <property type="entry name" value="Transferase(Phosphotransferase) domain 1"/>
    <property type="match status" value="2"/>
</dbReference>
<dbReference type="InterPro" id="IPR000719">
    <property type="entry name" value="Prot_kinase_dom"/>
</dbReference>
<keyword evidence="8" id="KW-0418">Kinase</keyword>
<feature type="domain" description="Bulb-type lectin" evidence="19">
    <location>
        <begin position="879"/>
        <end position="1013"/>
    </location>
</feature>
<feature type="signal peptide" evidence="17">
    <location>
        <begin position="1"/>
        <end position="20"/>
    </location>
</feature>
<evidence type="ECO:0000256" key="3">
    <source>
        <dbReference type="ARBA" id="ARBA00022475"/>
    </source>
</evidence>
<dbReference type="SUPFAM" id="SSF56112">
    <property type="entry name" value="Protein kinase-like (PK-like)"/>
    <property type="match status" value="2"/>
</dbReference>
<organism evidence="21 22">
    <name type="scientific">Setaria italica</name>
    <name type="common">Foxtail millet</name>
    <name type="synonym">Panicum italicum</name>
    <dbReference type="NCBI Taxonomy" id="4555"/>
    <lineage>
        <taxon>Eukaryota</taxon>
        <taxon>Viridiplantae</taxon>
        <taxon>Streptophyta</taxon>
        <taxon>Embryophyta</taxon>
        <taxon>Tracheophyta</taxon>
        <taxon>Spermatophyta</taxon>
        <taxon>Magnoliopsida</taxon>
        <taxon>Liliopsida</taxon>
        <taxon>Poales</taxon>
        <taxon>Poaceae</taxon>
        <taxon>PACMAD clade</taxon>
        <taxon>Panicoideae</taxon>
        <taxon>Panicodae</taxon>
        <taxon>Paniceae</taxon>
        <taxon>Cenchrinae</taxon>
        <taxon>Setaria</taxon>
    </lineage>
</organism>
<dbReference type="InParanoid" id="K3ZPX7"/>
<evidence type="ECO:0000256" key="10">
    <source>
        <dbReference type="ARBA" id="ARBA00023157"/>
    </source>
</evidence>
<feature type="chain" id="PRO_5010128002" description="non-specific serine/threonine protein kinase" evidence="17">
    <location>
        <begin position="21"/>
        <end position="1704"/>
    </location>
</feature>
<evidence type="ECO:0000256" key="17">
    <source>
        <dbReference type="SAM" id="SignalP"/>
    </source>
</evidence>
<evidence type="ECO:0000259" key="20">
    <source>
        <dbReference type="PROSITE" id="PS50948"/>
    </source>
</evidence>
<dbReference type="InterPro" id="IPR000858">
    <property type="entry name" value="S_locus_glycoprot_dom"/>
</dbReference>
<dbReference type="Pfam" id="PF01453">
    <property type="entry name" value="B_lectin"/>
    <property type="match status" value="2"/>
</dbReference>
<keyword evidence="22" id="KW-1185">Reference proteome</keyword>
<feature type="binding site" evidence="15">
    <location>
        <position position="1416"/>
    </location>
    <ligand>
        <name>ATP</name>
        <dbReference type="ChEBI" id="CHEBI:30616"/>
    </ligand>
</feature>
<dbReference type="OMA" id="YFRYELV"/>
<evidence type="ECO:0000256" key="5">
    <source>
        <dbReference type="ARBA" id="ARBA00022679"/>
    </source>
</evidence>
<dbReference type="SMART" id="SM00473">
    <property type="entry name" value="PAN_AP"/>
    <property type="match status" value="2"/>
</dbReference>
<evidence type="ECO:0000256" key="13">
    <source>
        <dbReference type="ARBA" id="ARBA00047899"/>
    </source>
</evidence>
<comment type="catalytic activity">
    <reaction evidence="14">
        <text>L-seryl-[protein] + ATP = O-phospho-L-seryl-[protein] + ADP + H(+)</text>
        <dbReference type="Rhea" id="RHEA:17989"/>
        <dbReference type="Rhea" id="RHEA-COMP:9863"/>
        <dbReference type="Rhea" id="RHEA-COMP:11604"/>
        <dbReference type="ChEBI" id="CHEBI:15378"/>
        <dbReference type="ChEBI" id="CHEBI:29999"/>
        <dbReference type="ChEBI" id="CHEBI:30616"/>
        <dbReference type="ChEBI" id="CHEBI:83421"/>
        <dbReference type="ChEBI" id="CHEBI:456216"/>
        <dbReference type="EC" id="2.7.11.1"/>
    </reaction>
</comment>
<keyword evidence="5" id="KW-0808">Transferase</keyword>
<keyword evidence="10" id="KW-1015">Disulfide bond</keyword>